<dbReference type="EMBL" id="JACVVD010000033">
    <property type="protein sequence ID" value="MBD0384885.1"/>
    <property type="molecule type" value="Genomic_DNA"/>
</dbReference>
<evidence type="ECO:0000259" key="1">
    <source>
        <dbReference type="SMART" id="SM00871"/>
    </source>
</evidence>
<dbReference type="Gene3D" id="3.20.80.10">
    <property type="entry name" value="Regulatory factor, effector binding domain"/>
    <property type="match status" value="1"/>
</dbReference>
<dbReference type="AlphaFoldDB" id="A0A926KVM4"/>
<name>A0A926KVM4_9BACL</name>
<reference evidence="2" key="1">
    <citation type="submission" date="2020-09" db="EMBL/GenBank/DDBJ databases">
        <title>Draft Genome Sequence of Paenibacillus sp. WST5.</title>
        <authorList>
            <person name="Bao Z."/>
        </authorList>
    </citation>
    <scope>NUCLEOTIDE SEQUENCE</scope>
    <source>
        <strain evidence="2">WST5</strain>
    </source>
</reference>
<evidence type="ECO:0000313" key="2">
    <source>
        <dbReference type="EMBL" id="MBD0384885.1"/>
    </source>
</evidence>
<comment type="caution">
    <text evidence="2">The sequence shown here is derived from an EMBL/GenBank/DDBJ whole genome shotgun (WGS) entry which is preliminary data.</text>
</comment>
<evidence type="ECO:0000313" key="3">
    <source>
        <dbReference type="Proteomes" id="UP000650466"/>
    </source>
</evidence>
<dbReference type="InterPro" id="IPR010499">
    <property type="entry name" value="AraC_E-bd"/>
</dbReference>
<accession>A0A926KVM4</accession>
<protein>
    <submittedName>
        <fullName evidence="2">GyrI-like domain-containing protein</fullName>
    </submittedName>
</protein>
<feature type="domain" description="AraC effector-binding" evidence="1">
    <location>
        <begin position="35"/>
        <end position="191"/>
    </location>
</feature>
<proteinExistence type="predicted"/>
<gene>
    <name evidence="2" type="ORF">ICC18_33290</name>
</gene>
<dbReference type="InterPro" id="IPR011256">
    <property type="entry name" value="Reg_factor_effector_dom_sf"/>
</dbReference>
<dbReference type="Pfam" id="PF14526">
    <property type="entry name" value="Cass2"/>
    <property type="match status" value="1"/>
</dbReference>
<dbReference type="Proteomes" id="UP000650466">
    <property type="component" value="Unassembled WGS sequence"/>
</dbReference>
<organism evidence="2 3">
    <name type="scientific">Paenibacillus sedimenti</name>
    <dbReference type="NCBI Taxonomy" id="2770274"/>
    <lineage>
        <taxon>Bacteria</taxon>
        <taxon>Bacillati</taxon>
        <taxon>Bacillota</taxon>
        <taxon>Bacilli</taxon>
        <taxon>Bacillales</taxon>
        <taxon>Paenibacillaceae</taxon>
        <taxon>Paenibacillus</taxon>
    </lineage>
</organism>
<keyword evidence="3" id="KW-1185">Reference proteome</keyword>
<dbReference type="SMART" id="SM00871">
    <property type="entry name" value="AraC_E_bind"/>
    <property type="match status" value="1"/>
</dbReference>
<dbReference type="InterPro" id="IPR029441">
    <property type="entry name" value="Cass2"/>
</dbReference>
<dbReference type="SUPFAM" id="SSF55136">
    <property type="entry name" value="Probable bacterial effector-binding domain"/>
    <property type="match status" value="1"/>
</dbReference>
<sequence>MFNKSCFSYHPLVKYIRNIRLHNNCALLQIQEEEQVVEIVEKQQFSVIGKMGKGLANEGPKWIPPLWQEANNNFVEISNLAKLDTEGNIAGIWGAMSDVDEKFERWKEEGKYLAGCEVLDNAIAPNGWTKWVIPAFKYTVVKCTQDSYKETFHYMITDYLPLNNYTIVGAIQEFYSPKDNNGELSLYFPVEKI</sequence>